<name>A0A167FTC1_CALVF</name>
<keyword evidence="2" id="KW-1185">Reference proteome</keyword>
<accession>A0A167FTC1</accession>
<dbReference type="AlphaFoldDB" id="A0A167FTC1"/>
<organism evidence="1 2">
    <name type="scientific">Calocera viscosa (strain TUFC12733)</name>
    <dbReference type="NCBI Taxonomy" id="1330018"/>
    <lineage>
        <taxon>Eukaryota</taxon>
        <taxon>Fungi</taxon>
        <taxon>Dikarya</taxon>
        <taxon>Basidiomycota</taxon>
        <taxon>Agaricomycotina</taxon>
        <taxon>Dacrymycetes</taxon>
        <taxon>Dacrymycetales</taxon>
        <taxon>Dacrymycetaceae</taxon>
        <taxon>Calocera</taxon>
    </lineage>
</organism>
<evidence type="ECO:0000313" key="2">
    <source>
        <dbReference type="Proteomes" id="UP000076738"/>
    </source>
</evidence>
<protein>
    <submittedName>
        <fullName evidence="1">Uncharacterized protein</fullName>
    </submittedName>
</protein>
<proteinExistence type="predicted"/>
<reference evidence="1 2" key="1">
    <citation type="journal article" date="2016" name="Mol. Biol. Evol.">
        <title>Comparative Genomics of Early-Diverging Mushroom-Forming Fungi Provides Insights into the Origins of Lignocellulose Decay Capabilities.</title>
        <authorList>
            <person name="Nagy L.G."/>
            <person name="Riley R."/>
            <person name="Tritt A."/>
            <person name="Adam C."/>
            <person name="Daum C."/>
            <person name="Floudas D."/>
            <person name="Sun H."/>
            <person name="Yadav J.S."/>
            <person name="Pangilinan J."/>
            <person name="Larsson K.H."/>
            <person name="Matsuura K."/>
            <person name="Barry K."/>
            <person name="Labutti K."/>
            <person name="Kuo R."/>
            <person name="Ohm R.A."/>
            <person name="Bhattacharya S.S."/>
            <person name="Shirouzu T."/>
            <person name="Yoshinaga Y."/>
            <person name="Martin F.M."/>
            <person name="Grigoriev I.V."/>
            <person name="Hibbett D.S."/>
        </authorList>
    </citation>
    <scope>NUCLEOTIDE SEQUENCE [LARGE SCALE GENOMIC DNA]</scope>
    <source>
        <strain evidence="1 2">TUFC12733</strain>
    </source>
</reference>
<gene>
    <name evidence="1" type="ORF">CALVIDRAFT_437750</name>
</gene>
<dbReference type="EMBL" id="KV417363">
    <property type="protein sequence ID" value="KZO89825.1"/>
    <property type="molecule type" value="Genomic_DNA"/>
</dbReference>
<evidence type="ECO:0000313" key="1">
    <source>
        <dbReference type="EMBL" id="KZO89825.1"/>
    </source>
</evidence>
<dbReference type="Proteomes" id="UP000076738">
    <property type="component" value="Unassembled WGS sequence"/>
</dbReference>
<sequence length="261" mass="29790">MTFTGCRHDAGGRYRFFQGLLGERWWYYFRPNAATTERLERDPQSVLDDLDSFDLVRMERLGDFYYVPVRAGTWLLQPSWTKYYVWTSEDAFAAGKTFDLPSFARKERCLKEGHVCRTDNATASAWYSSLAGFGTAIPCINVDRLMLPDDDLYALHRMVLNPRAYVAEHEQGADGQELDLALVVEEVHRIRSDPEGDARELSLKKVRRYRQCETGAPVELHDLHRLRVQLLAAAIPALEGLFAKRGLPVPNVAMVLYGEQA</sequence>
<dbReference type="STRING" id="1330018.A0A167FTC1"/>